<gene>
    <name evidence="5" type="ORF">EVA_04178</name>
</gene>
<feature type="coiled-coil region" evidence="2">
    <location>
        <begin position="154"/>
        <end position="181"/>
    </location>
</feature>
<dbReference type="SUPFAM" id="SSF51261">
    <property type="entry name" value="Duplicated hybrid motif"/>
    <property type="match status" value="1"/>
</dbReference>
<protein>
    <submittedName>
        <fullName evidence="5">Peptidase family M23</fullName>
    </submittedName>
</protein>
<keyword evidence="1" id="KW-0732">Signal</keyword>
<feature type="compositionally biased region" description="Basic and acidic residues" evidence="3">
    <location>
        <begin position="242"/>
        <end position="272"/>
    </location>
</feature>
<sequence length="440" mass="50540">MLLLVCGLFLTAGAQNSKRVQQMKAQRTELKKQIEQSESLLHHTKKDVASQLNHLALLDAQIVEKQRYIDRLKYDSDSLNRSVRYMQKQIDTLQRDLMRCKANYRKAMTFVSHARVKQSRWMFVLMAKDFRDLYRRMRYAAQYSKYQRAQGEVIRQKENRLREKQQAVKAAKKEKEHLLGEAKVECETLGKKKEDRKQVVAELNKKQKSIQSVIQRDRKKYRDINIKIDKLIKEEIAAAERRRKAEAERRRKAEAERRRKAEAERRRQEAANRRSGKTTASSSGKTERTATPDFQVADDADSQLSNNFASNRGRLPVPITGAYAVTSRYGTYNVEGLRGVQLDNKGIDITGKRGAQARSIFDGEVVTVANFGGSYTIIIRHGDYYSVYNNLASVSVRRGQKVKTAQIIGNVAADGNGNCKLHFQLRRGAGTLNPQSWIRR</sequence>
<comment type="caution">
    <text evidence="5">The sequence shown here is derived from an EMBL/GenBank/DDBJ whole genome shotgun (WGS) entry which is preliminary data.</text>
</comment>
<evidence type="ECO:0000259" key="4">
    <source>
        <dbReference type="Pfam" id="PF01551"/>
    </source>
</evidence>
<accession>J9H2G0</accession>
<proteinExistence type="predicted"/>
<dbReference type="Pfam" id="PF01551">
    <property type="entry name" value="Peptidase_M23"/>
    <property type="match status" value="1"/>
</dbReference>
<evidence type="ECO:0000256" key="1">
    <source>
        <dbReference type="ARBA" id="ARBA00022729"/>
    </source>
</evidence>
<organism evidence="5">
    <name type="scientific">gut metagenome</name>
    <dbReference type="NCBI Taxonomy" id="749906"/>
    <lineage>
        <taxon>unclassified sequences</taxon>
        <taxon>metagenomes</taxon>
        <taxon>organismal metagenomes</taxon>
    </lineage>
</organism>
<dbReference type="InterPro" id="IPR050570">
    <property type="entry name" value="Cell_wall_metabolism_enzyme"/>
</dbReference>
<feature type="domain" description="M23ase beta-sheet core" evidence="4">
    <location>
        <begin position="344"/>
        <end position="434"/>
    </location>
</feature>
<dbReference type="EMBL" id="AMCI01000807">
    <property type="protein sequence ID" value="EJX07720.1"/>
    <property type="molecule type" value="Genomic_DNA"/>
</dbReference>
<dbReference type="CDD" id="cd12797">
    <property type="entry name" value="M23_peptidase"/>
    <property type="match status" value="1"/>
</dbReference>
<dbReference type="InterPro" id="IPR016047">
    <property type="entry name" value="M23ase_b-sheet_dom"/>
</dbReference>
<dbReference type="PANTHER" id="PTHR21666">
    <property type="entry name" value="PEPTIDASE-RELATED"/>
    <property type="match status" value="1"/>
</dbReference>
<feature type="region of interest" description="Disordered" evidence="3">
    <location>
        <begin position="242"/>
        <end position="298"/>
    </location>
</feature>
<dbReference type="AlphaFoldDB" id="J9H2G0"/>
<evidence type="ECO:0000256" key="3">
    <source>
        <dbReference type="SAM" id="MobiDB-lite"/>
    </source>
</evidence>
<evidence type="ECO:0000256" key="2">
    <source>
        <dbReference type="SAM" id="Coils"/>
    </source>
</evidence>
<reference evidence="5" key="1">
    <citation type="journal article" date="2012" name="PLoS ONE">
        <title>Gene sets for utilization of primary and secondary nutrition supplies in the distal gut of endangered iberian lynx.</title>
        <authorList>
            <person name="Alcaide M."/>
            <person name="Messina E."/>
            <person name="Richter M."/>
            <person name="Bargiela R."/>
            <person name="Peplies J."/>
            <person name="Huws S.A."/>
            <person name="Newbold C.J."/>
            <person name="Golyshin P.N."/>
            <person name="Simon M.A."/>
            <person name="Lopez G."/>
            <person name="Yakimov M.M."/>
            <person name="Ferrer M."/>
        </authorList>
    </citation>
    <scope>NUCLEOTIDE SEQUENCE</scope>
</reference>
<name>J9H2G0_9ZZZZ</name>
<evidence type="ECO:0000313" key="5">
    <source>
        <dbReference type="EMBL" id="EJX07720.1"/>
    </source>
</evidence>
<dbReference type="Gene3D" id="6.10.250.3150">
    <property type="match status" value="1"/>
</dbReference>
<dbReference type="InterPro" id="IPR011055">
    <property type="entry name" value="Dup_hybrid_motif"/>
</dbReference>
<dbReference type="GO" id="GO:0004222">
    <property type="term" value="F:metalloendopeptidase activity"/>
    <property type="evidence" value="ECO:0007669"/>
    <property type="project" value="TreeGrafter"/>
</dbReference>
<dbReference type="PANTHER" id="PTHR21666:SF289">
    <property type="entry name" value="L-ALA--D-GLU ENDOPEPTIDASE"/>
    <property type="match status" value="1"/>
</dbReference>
<dbReference type="Gene3D" id="2.70.70.10">
    <property type="entry name" value="Glucose Permease (Domain IIA)"/>
    <property type="match status" value="1"/>
</dbReference>
<keyword evidence="2" id="KW-0175">Coiled coil</keyword>
<feature type="coiled-coil region" evidence="2">
    <location>
        <begin position="20"/>
        <end position="47"/>
    </location>
</feature>